<evidence type="ECO:0000313" key="1">
    <source>
        <dbReference type="EMBL" id="GAI78278.1"/>
    </source>
</evidence>
<organism evidence="1">
    <name type="scientific">marine sediment metagenome</name>
    <dbReference type="NCBI Taxonomy" id="412755"/>
    <lineage>
        <taxon>unclassified sequences</taxon>
        <taxon>metagenomes</taxon>
        <taxon>ecological metagenomes</taxon>
    </lineage>
</organism>
<dbReference type="AlphaFoldDB" id="X1RCI4"/>
<dbReference type="Gene3D" id="3.60.21.10">
    <property type="match status" value="1"/>
</dbReference>
<dbReference type="EMBL" id="BARW01006606">
    <property type="protein sequence ID" value="GAI78278.1"/>
    <property type="molecule type" value="Genomic_DNA"/>
</dbReference>
<sequence>MSREWVTADPHFNHFAICKFMDRPFKNVWAMNTFIIDNWNDKIQPRDTVYVLGDLGWGDMQEVLDLLNGKIIYVHSLEWS</sequence>
<proteinExistence type="predicted"/>
<feature type="non-terminal residue" evidence="1">
    <location>
        <position position="80"/>
    </location>
</feature>
<reference evidence="1" key="1">
    <citation type="journal article" date="2014" name="Front. Microbiol.">
        <title>High frequency of phylogenetically diverse reductive dehalogenase-homologous genes in deep subseafloor sedimentary metagenomes.</title>
        <authorList>
            <person name="Kawai M."/>
            <person name="Futagami T."/>
            <person name="Toyoda A."/>
            <person name="Takaki Y."/>
            <person name="Nishi S."/>
            <person name="Hori S."/>
            <person name="Arai W."/>
            <person name="Tsubouchi T."/>
            <person name="Morono Y."/>
            <person name="Uchiyama I."/>
            <person name="Ito T."/>
            <person name="Fujiyama A."/>
            <person name="Inagaki F."/>
            <person name="Takami H."/>
        </authorList>
    </citation>
    <scope>NUCLEOTIDE SEQUENCE</scope>
    <source>
        <strain evidence="1">Expedition CK06-06</strain>
    </source>
</reference>
<protein>
    <recommendedName>
        <fullName evidence="2">Calcineurin-like phosphoesterase domain-containing protein</fullName>
    </recommendedName>
</protein>
<comment type="caution">
    <text evidence="1">The sequence shown here is derived from an EMBL/GenBank/DDBJ whole genome shotgun (WGS) entry which is preliminary data.</text>
</comment>
<name>X1RCI4_9ZZZZ</name>
<evidence type="ECO:0008006" key="2">
    <source>
        <dbReference type="Google" id="ProtNLM"/>
    </source>
</evidence>
<gene>
    <name evidence="1" type="ORF">S12H4_13882</name>
</gene>
<accession>X1RCI4</accession>
<dbReference type="SUPFAM" id="SSF56300">
    <property type="entry name" value="Metallo-dependent phosphatases"/>
    <property type="match status" value="1"/>
</dbReference>
<dbReference type="InterPro" id="IPR029052">
    <property type="entry name" value="Metallo-depent_PP-like"/>
</dbReference>